<evidence type="ECO:0000256" key="13">
    <source>
        <dbReference type="SAM" id="Phobius"/>
    </source>
</evidence>
<dbReference type="InterPro" id="IPR003675">
    <property type="entry name" value="Rce1/LyrA-like_dom"/>
</dbReference>
<evidence type="ECO:0000313" key="15">
    <source>
        <dbReference type="EnsemblMetazoa" id="XP_014247330.1"/>
    </source>
</evidence>
<protein>
    <recommendedName>
        <fullName evidence="12">CAAX prenyl protease 2</fullName>
        <ecNumber evidence="11">3.4.26.1</ecNumber>
    </recommendedName>
    <alternativeName>
        <fullName evidence="9">Farnesylated proteins-converting enzyme 2</fullName>
    </alternativeName>
</protein>
<organism evidence="15 16">
    <name type="scientific">Cimex lectularius</name>
    <name type="common">Bed bug</name>
    <name type="synonym">Acanthia lectularia</name>
    <dbReference type="NCBI Taxonomy" id="79782"/>
    <lineage>
        <taxon>Eukaryota</taxon>
        <taxon>Metazoa</taxon>
        <taxon>Ecdysozoa</taxon>
        <taxon>Arthropoda</taxon>
        <taxon>Hexapoda</taxon>
        <taxon>Insecta</taxon>
        <taxon>Pterygota</taxon>
        <taxon>Neoptera</taxon>
        <taxon>Paraneoptera</taxon>
        <taxon>Hemiptera</taxon>
        <taxon>Heteroptera</taxon>
        <taxon>Panheteroptera</taxon>
        <taxon>Cimicomorpha</taxon>
        <taxon>Cimicidae</taxon>
        <taxon>Cimex</taxon>
    </lineage>
</organism>
<keyword evidence="7 13" id="KW-1133">Transmembrane helix</keyword>
<evidence type="ECO:0000256" key="8">
    <source>
        <dbReference type="ARBA" id="ARBA00023136"/>
    </source>
</evidence>
<evidence type="ECO:0000256" key="6">
    <source>
        <dbReference type="ARBA" id="ARBA00022824"/>
    </source>
</evidence>
<dbReference type="InterPro" id="IPR039731">
    <property type="entry name" value="Rce1"/>
</dbReference>
<dbReference type="EnsemblMetazoa" id="XM_014391844.2">
    <property type="protein sequence ID" value="XP_014247330.1"/>
    <property type="gene ID" value="LOC106665428"/>
</dbReference>
<keyword evidence="6" id="KW-0256">Endoplasmic reticulum</keyword>
<evidence type="ECO:0000256" key="4">
    <source>
        <dbReference type="ARBA" id="ARBA00022692"/>
    </source>
</evidence>
<feature type="domain" description="CAAX prenyl protease 2/Lysostaphin resistance protein A-like" evidence="14">
    <location>
        <begin position="126"/>
        <end position="230"/>
    </location>
</feature>
<comment type="similarity">
    <text evidence="2">Belongs to the peptidase U48 family.</text>
</comment>
<feature type="transmembrane region" description="Helical" evidence="13">
    <location>
        <begin position="247"/>
        <end position="267"/>
    </location>
</feature>
<feature type="transmembrane region" description="Helical" evidence="13">
    <location>
        <begin position="42"/>
        <end position="60"/>
    </location>
</feature>
<evidence type="ECO:0000256" key="2">
    <source>
        <dbReference type="ARBA" id="ARBA00006897"/>
    </source>
</evidence>
<dbReference type="OMA" id="HSFCNWC"/>
<dbReference type="PANTHER" id="PTHR13046">
    <property type="entry name" value="PROTEASE U48 CAAX PRENYL PROTEASE RCE1"/>
    <property type="match status" value="1"/>
</dbReference>
<dbReference type="OrthoDB" id="271604at2759"/>
<feature type="transmembrane region" description="Helical" evidence="13">
    <location>
        <begin position="81"/>
        <end position="103"/>
    </location>
</feature>
<reference evidence="15" key="1">
    <citation type="submission" date="2022-01" db="UniProtKB">
        <authorList>
            <consortium name="EnsemblMetazoa"/>
        </authorList>
    </citation>
    <scope>IDENTIFICATION</scope>
</reference>
<dbReference type="GO" id="GO:0071586">
    <property type="term" value="P:CAAX-box protein processing"/>
    <property type="evidence" value="ECO:0007669"/>
    <property type="project" value="InterPro"/>
</dbReference>
<evidence type="ECO:0000259" key="14">
    <source>
        <dbReference type="Pfam" id="PF02517"/>
    </source>
</evidence>
<dbReference type="AlphaFoldDB" id="A0A8I6RPR4"/>
<dbReference type="PANTHER" id="PTHR13046:SF0">
    <property type="entry name" value="CAAX PRENYL PROTEASE 2"/>
    <property type="match status" value="1"/>
</dbReference>
<proteinExistence type="inferred from homology"/>
<keyword evidence="8 13" id="KW-0472">Membrane</keyword>
<sequence length="283" mass="32272">MWYTRLVSILQCSVLAISYVASLYLRTTNHNRDDPATVKNRVVAVTFMAIVTPLSTYYFVSSSELFAQYTLWEILGIRLPGFFMAATVPLILTMILFAGPIAIQNQNGHSDLYKEPSYWFDNLTDLLWLRDYIIAPFSEELTFRACMLPILIQCFRPQTAVFVSPIFFGLAHLHHMVGRIRSGVNLHTALLISIFQLSYTTLFGAYSAYLFLRTGHFISAFLTHAFCNLMGFPDFSEVLALREPRRSIIIATCVVGLLAWSSMLGPLTNPSWYHNSLYWKSYV</sequence>
<accession>A0A8I6RPR4</accession>
<keyword evidence="3" id="KW-0645">Protease</keyword>
<evidence type="ECO:0000256" key="1">
    <source>
        <dbReference type="ARBA" id="ARBA00004477"/>
    </source>
</evidence>
<dbReference type="GO" id="GO:0005789">
    <property type="term" value="C:endoplasmic reticulum membrane"/>
    <property type="evidence" value="ECO:0007669"/>
    <property type="project" value="UniProtKB-SubCell"/>
</dbReference>
<evidence type="ECO:0000256" key="7">
    <source>
        <dbReference type="ARBA" id="ARBA00022989"/>
    </source>
</evidence>
<comment type="subcellular location">
    <subcellularLocation>
        <location evidence="1">Endoplasmic reticulum membrane</location>
        <topology evidence="1">Multi-pass membrane protein</topology>
    </subcellularLocation>
</comment>
<evidence type="ECO:0000256" key="3">
    <source>
        <dbReference type="ARBA" id="ARBA00022670"/>
    </source>
</evidence>
<evidence type="ECO:0000256" key="9">
    <source>
        <dbReference type="ARBA" id="ARBA00032607"/>
    </source>
</evidence>
<comment type="catalytic activity">
    <reaction evidence="10">
        <text>Hydrolyzes the peptide bond -P2-(S-farnesyl or geranylgeranyl)C-P1'-P2'-P3'-COOH where P1' and P2' are amino acids with aliphatic sidechains and P3' is any C-terminal residue.</text>
        <dbReference type="EC" id="3.4.26.1"/>
    </reaction>
</comment>
<evidence type="ECO:0000256" key="5">
    <source>
        <dbReference type="ARBA" id="ARBA00022801"/>
    </source>
</evidence>
<dbReference type="GO" id="GO:0004222">
    <property type="term" value="F:metalloendopeptidase activity"/>
    <property type="evidence" value="ECO:0007669"/>
    <property type="project" value="InterPro"/>
</dbReference>
<keyword evidence="4 13" id="KW-0812">Transmembrane</keyword>
<evidence type="ECO:0000256" key="10">
    <source>
        <dbReference type="ARBA" id="ARBA00047280"/>
    </source>
</evidence>
<name>A0A8I6RPR4_CIMLE</name>
<keyword evidence="5" id="KW-0378">Hydrolase</keyword>
<dbReference type="GeneID" id="106665428"/>
<feature type="transmembrane region" description="Helical" evidence="13">
    <location>
        <begin position="217"/>
        <end position="235"/>
    </location>
</feature>
<feature type="transmembrane region" description="Helical" evidence="13">
    <location>
        <begin position="189"/>
        <end position="211"/>
    </location>
</feature>
<evidence type="ECO:0000256" key="11">
    <source>
        <dbReference type="ARBA" id="ARBA00049729"/>
    </source>
</evidence>
<evidence type="ECO:0000256" key="12">
    <source>
        <dbReference type="ARBA" id="ARBA00049763"/>
    </source>
</evidence>
<dbReference type="Pfam" id="PF02517">
    <property type="entry name" value="Rce1-like"/>
    <property type="match status" value="1"/>
</dbReference>
<evidence type="ECO:0000313" key="16">
    <source>
        <dbReference type="Proteomes" id="UP000494040"/>
    </source>
</evidence>
<keyword evidence="16" id="KW-1185">Reference proteome</keyword>
<dbReference type="Proteomes" id="UP000494040">
    <property type="component" value="Unassembled WGS sequence"/>
</dbReference>
<dbReference type="CTD" id="44002"/>
<dbReference type="KEGG" id="clec:106665428"/>
<dbReference type="EC" id="3.4.26.1" evidence="11"/>
<dbReference type="RefSeq" id="XP_014247330.1">
    <property type="nucleotide sequence ID" value="XM_014391844.2"/>
</dbReference>